<reference evidence="2 3" key="1">
    <citation type="submission" date="2019-11" db="EMBL/GenBank/DDBJ databases">
        <authorList>
            <person name="Dong K."/>
        </authorList>
    </citation>
    <scope>NUCLEOTIDE SEQUENCE [LARGE SCALE GENOMIC DNA]</scope>
    <source>
        <strain evidence="2 3">JCM 17370</strain>
    </source>
</reference>
<proteinExistence type="predicted"/>
<gene>
    <name evidence="2" type="ORF">GL279_08070</name>
</gene>
<name>A0A844H4R9_9RHOB</name>
<dbReference type="Pfam" id="PF03992">
    <property type="entry name" value="ABM"/>
    <property type="match status" value="1"/>
</dbReference>
<dbReference type="PANTHER" id="PTHR33336">
    <property type="entry name" value="QUINOL MONOOXYGENASE YGIN-RELATED"/>
    <property type="match status" value="1"/>
</dbReference>
<dbReference type="SUPFAM" id="SSF54909">
    <property type="entry name" value="Dimeric alpha+beta barrel"/>
    <property type="match status" value="1"/>
</dbReference>
<protein>
    <submittedName>
        <fullName evidence="2">Autoinducer-2 (AI-2) modifying protein LsrG</fullName>
    </submittedName>
</protein>
<dbReference type="RefSeq" id="WP_155064108.1">
    <property type="nucleotide sequence ID" value="NZ_WMIF01000008.1"/>
</dbReference>
<dbReference type="GO" id="GO:0016491">
    <property type="term" value="F:oxidoreductase activity"/>
    <property type="evidence" value="ECO:0007669"/>
    <property type="project" value="TreeGrafter"/>
</dbReference>
<dbReference type="PROSITE" id="PS51725">
    <property type="entry name" value="ABM"/>
    <property type="match status" value="1"/>
</dbReference>
<accession>A0A844H4R9</accession>
<comment type="caution">
    <text evidence="2">The sequence shown here is derived from an EMBL/GenBank/DDBJ whole genome shotgun (WGS) entry which is preliminary data.</text>
</comment>
<sequence>MLIQLVQIEVLPGQREAFVEAFRINCEGARTEPGNIRFDLLCDQDDPNLFYCYEIFADEAALDAHRASAHYRRCIELINPMMRSSRSKRMFQPVLVEGRAAERS</sequence>
<dbReference type="EMBL" id="WMIF01000008">
    <property type="protein sequence ID" value="MTH34554.1"/>
    <property type="molecule type" value="Genomic_DNA"/>
</dbReference>
<dbReference type="OrthoDB" id="287932at2"/>
<dbReference type="InterPro" id="IPR050744">
    <property type="entry name" value="AI-2_Isomerase_LsrG"/>
</dbReference>
<evidence type="ECO:0000259" key="1">
    <source>
        <dbReference type="PROSITE" id="PS51725"/>
    </source>
</evidence>
<keyword evidence="3" id="KW-1185">Reference proteome</keyword>
<organism evidence="2 3">
    <name type="scientific">Paracoccus limosus</name>
    <dbReference type="NCBI Taxonomy" id="913252"/>
    <lineage>
        <taxon>Bacteria</taxon>
        <taxon>Pseudomonadati</taxon>
        <taxon>Pseudomonadota</taxon>
        <taxon>Alphaproteobacteria</taxon>
        <taxon>Rhodobacterales</taxon>
        <taxon>Paracoccaceae</taxon>
        <taxon>Paracoccus</taxon>
    </lineage>
</organism>
<dbReference type="GO" id="GO:0005829">
    <property type="term" value="C:cytosol"/>
    <property type="evidence" value="ECO:0007669"/>
    <property type="project" value="TreeGrafter"/>
</dbReference>
<dbReference type="Gene3D" id="3.30.70.100">
    <property type="match status" value="1"/>
</dbReference>
<evidence type="ECO:0000313" key="2">
    <source>
        <dbReference type="EMBL" id="MTH34554.1"/>
    </source>
</evidence>
<dbReference type="Proteomes" id="UP000442533">
    <property type="component" value="Unassembled WGS sequence"/>
</dbReference>
<feature type="domain" description="ABM" evidence="1">
    <location>
        <begin position="2"/>
        <end position="91"/>
    </location>
</feature>
<evidence type="ECO:0000313" key="3">
    <source>
        <dbReference type="Proteomes" id="UP000442533"/>
    </source>
</evidence>
<dbReference type="PANTHER" id="PTHR33336:SF1">
    <property type="entry name" value="(4S)-4-HYDROXY-5-PHOSPHONOOXYPENTANE-2,3-DIONE ISOMERASE"/>
    <property type="match status" value="1"/>
</dbReference>
<dbReference type="InterPro" id="IPR011008">
    <property type="entry name" value="Dimeric_a/b-barrel"/>
</dbReference>
<dbReference type="InterPro" id="IPR007138">
    <property type="entry name" value="ABM_dom"/>
</dbReference>
<dbReference type="AlphaFoldDB" id="A0A844H4R9"/>